<name>A0A5C7S7P2_THASP</name>
<keyword evidence="2" id="KW-0255">Endonuclease</keyword>
<sequence length="301" mass="34260">MKFWLGVTDNAWFEFLRREQPDEVNFWQPSGKAPFVGLAPGAPFLFKLKSPYNHVAGGGFFVKFSVLPLSMAWDAFGRKNGAASREAFEGMIKRLAPDPRVRDPEIGCTILSMPFFWPDNQWIDAPAGWRGNIVRGRYYESTVDEGAILWDRVEAREVPFEAMGEQSAQYGSPVLVKPRLGQGAFRVVVMDAYQRRCAITGEHTLPVLEAAHILPFSERGPHDVRNGLLLRSDFHKLFDIGLVTVTPALHIEVSSRIREEWFNGKAYYRLHGQRLANLPDDPRDHPDVGLLRWHNENRFQG</sequence>
<dbReference type="GO" id="GO:0004519">
    <property type="term" value="F:endonuclease activity"/>
    <property type="evidence" value="ECO:0007669"/>
    <property type="project" value="UniProtKB-KW"/>
</dbReference>
<accession>A0A5C7S7P2</accession>
<evidence type="ECO:0000259" key="1">
    <source>
        <dbReference type="Pfam" id="PF13391"/>
    </source>
</evidence>
<keyword evidence="2" id="KW-0378">Hydrolase</keyword>
<reference evidence="2 3" key="1">
    <citation type="submission" date="2018-09" db="EMBL/GenBank/DDBJ databases">
        <title>Metagenome Assembled Genomes from an Advanced Water Purification Facility.</title>
        <authorList>
            <person name="Stamps B.W."/>
            <person name="Spear J.R."/>
        </authorList>
    </citation>
    <scope>NUCLEOTIDE SEQUENCE [LARGE SCALE GENOMIC DNA]</scope>
    <source>
        <strain evidence="2">Bin_27_1</strain>
    </source>
</reference>
<proteinExistence type="predicted"/>
<organism evidence="2 3">
    <name type="scientific">Thauera aminoaromatica</name>
    <dbReference type="NCBI Taxonomy" id="164330"/>
    <lineage>
        <taxon>Bacteria</taxon>
        <taxon>Pseudomonadati</taxon>
        <taxon>Pseudomonadota</taxon>
        <taxon>Betaproteobacteria</taxon>
        <taxon>Rhodocyclales</taxon>
        <taxon>Zoogloeaceae</taxon>
        <taxon>Thauera</taxon>
    </lineage>
</organism>
<dbReference type="Proteomes" id="UP000321192">
    <property type="component" value="Unassembled WGS sequence"/>
</dbReference>
<dbReference type="EMBL" id="SSFD01000352">
    <property type="protein sequence ID" value="TXH79419.1"/>
    <property type="molecule type" value="Genomic_DNA"/>
</dbReference>
<keyword evidence="2" id="KW-0540">Nuclease</keyword>
<dbReference type="AlphaFoldDB" id="A0A5C7S7P2"/>
<gene>
    <name evidence="2" type="ORF">E6Q80_20620</name>
</gene>
<feature type="domain" description="HNH nuclease" evidence="1">
    <location>
        <begin position="197"/>
        <end position="245"/>
    </location>
</feature>
<evidence type="ECO:0000313" key="3">
    <source>
        <dbReference type="Proteomes" id="UP000321192"/>
    </source>
</evidence>
<comment type="caution">
    <text evidence="2">The sequence shown here is derived from an EMBL/GenBank/DDBJ whole genome shotgun (WGS) entry which is preliminary data.</text>
</comment>
<evidence type="ECO:0000313" key="2">
    <source>
        <dbReference type="EMBL" id="TXH79419.1"/>
    </source>
</evidence>
<dbReference type="InterPro" id="IPR003615">
    <property type="entry name" value="HNH_nuc"/>
</dbReference>
<dbReference type="RefSeq" id="WP_276661849.1">
    <property type="nucleotide sequence ID" value="NZ_SSFD01000352.1"/>
</dbReference>
<protein>
    <submittedName>
        <fullName evidence="2">HNH endonuclease</fullName>
    </submittedName>
</protein>
<dbReference type="Pfam" id="PF13391">
    <property type="entry name" value="HNH_2"/>
    <property type="match status" value="1"/>
</dbReference>